<dbReference type="OrthoDB" id="9804695at2"/>
<name>A0A377J7P8_9HELI</name>
<dbReference type="AlphaFoldDB" id="A0A377J7P8"/>
<organism evidence="2 3">
    <name type="scientific">Helicobacter canis</name>
    <dbReference type="NCBI Taxonomy" id="29419"/>
    <lineage>
        <taxon>Bacteria</taxon>
        <taxon>Pseudomonadati</taxon>
        <taxon>Campylobacterota</taxon>
        <taxon>Epsilonproteobacteria</taxon>
        <taxon>Campylobacterales</taxon>
        <taxon>Helicobacteraceae</taxon>
        <taxon>Helicobacter</taxon>
    </lineage>
</organism>
<dbReference type="SUPFAM" id="SSF51735">
    <property type="entry name" value="NAD(P)-binding Rossmann-fold domains"/>
    <property type="match status" value="1"/>
</dbReference>
<dbReference type="EMBL" id="UGHV01000001">
    <property type="protein sequence ID" value="STO97823.1"/>
    <property type="molecule type" value="Genomic_DNA"/>
</dbReference>
<dbReference type="Gene3D" id="3.40.50.720">
    <property type="entry name" value="NAD(P)-binding Rossmann-like Domain"/>
    <property type="match status" value="1"/>
</dbReference>
<gene>
    <name evidence="2" type="primary">yccU</name>
    <name evidence="2" type="ORF">NCTC12410_01664</name>
</gene>
<dbReference type="PANTHER" id="PTHR33303">
    <property type="entry name" value="CYTOPLASMIC PROTEIN-RELATED"/>
    <property type="match status" value="1"/>
</dbReference>
<sequence>MPPLNDTQKVQILAQSKTIIIIGLSPDPTKPSHKVAAYLQAQGYTIIPIYPKGGEILGQKAFSTLQECIRALYAQGIHIDIINIFRKSQALPQIAQDIIDLGIKPQCVWVQLGLHNAQAKDMLTRAGIAYEENSCIKLEHQRLCEFIPPHTRI</sequence>
<dbReference type="PANTHER" id="PTHR33303:SF2">
    <property type="entry name" value="COA-BINDING DOMAIN-CONTAINING PROTEIN"/>
    <property type="match status" value="1"/>
</dbReference>
<dbReference type="SMART" id="SM00881">
    <property type="entry name" value="CoA_binding"/>
    <property type="match status" value="1"/>
</dbReference>
<dbReference type="InterPro" id="IPR003781">
    <property type="entry name" value="CoA-bd"/>
</dbReference>
<dbReference type="Pfam" id="PF13380">
    <property type="entry name" value="CoA_binding_2"/>
    <property type="match status" value="1"/>
</dbReference>
<proteinExistence type="predicted"/>
<protein>
    <submittedName>
        <fullName evidence="2">Succinyl-CoA synthetase subunit alpha</fullName>
    </submittedName>
</protein>
<dbReference type="RefSeq" id="WP_115012030.1">
    <property type="nucleotide sequence ID" value="NZ_UGHV01000001.1"/>
</dbReference>
<evidence type="ECO:0000313" key="3">
    <source>
        <dbReference type="Proteomes" id="UP000254841"/>
    </source>
</evidence>
<dbReference type="InterPro" id="IPR036291">
    <property type="entry name" value="NAD(P)-bd_dom_sf"/>
</dbReference>
<accession>A0A377J7P8</accession>
<reference evidence="2 3" key="1">
    <citation type="submission" date="2018-06" db="EMBL/GenBank/DDBJ databases">
        <authorList>
            <consortium name="Pathogen Informatics"/>
            <person name="Doyle S."/>
        </authorList>
    </citation>
    <scope>NUCLEOTIDE SEQUENCE [LARGE SCALE GENOMIC DNA]</scope>
    <source>
        <strain evidence="2 3">NCTC12410</strain>
    </source>
</reference>
<dbReference type="Proteomes" id="UP000254841">
    <property type="component" value="Unassembled WGS sequence"/>
</dbReference>
<evidence type="ECO:0000259" key="1">
    <source>
        <dbReference type="SMART" id="SM00881"/>
    </source>
</evidence>
<evidence type="ECO:0000313" key="2">
    <source>
        <dbReference type="EMBL" id="STO97823.1"/>
    </source>
</evidence>
<feature type="domain" description="CoA-binding" evidence="1">
    <location>
        <begin position="12"/>
        <end position="114"/>
    </location>
</feature>